<dbReference type="OrthoDB" id="10016273at2759"/>
<keyword evidence="2" id="KW-0812">Transmembrane</keyword>
<name>A0A7R8D084_LEPSM</name>
<dbReference type="PRINTS" id="PR00259">
    <property type="entry name" value="TMFOUR"/>
</dbReference>
<evidence type="ECO:0000256" key="1">
    <source>
        <dbReference type="ARBA" id="ARBA00004141"/>
    </source>
</evidence>
<proteinExistence type="predicted"/>
<evidence type="ECO:0000313" key="5">
    <source>
        <dbReference type="EMBL" id="CAF2981690.1"/>
    </source>
</evidence>
<comment type="subcellular location">
    <subcellularLocation>
        <location evidence="1">Membrane</location>
        <topology evidence="1">Multi-pass membrane protein</topology>
    </subcellularLocation>
</comment>
<dbReference type="PANTHER" id="PTHR19282">
    <property type="entry name" value="TETRASPANIN"/>
    <property type="match status" value="1"/>
</dbReference>
<organism evidence="5 6">
    <name type="scientific">Lepeophtheirus salmonis</name>
    <name type="common">Salmon louse</name>
    <name type="synonym">Caligus salmonis</name>
    <dbReference type="NCBI Taxonomy" id="72036"/>
    <lineage>
        <taxon>Eukaryota</taxon>
        <taxon>Metazoa</taxon>
        <taxon>Ecdysozoa</taxon>
        <taxon>Arthropoda</taxon>
        <taxon>Crustacea</taxon>
        <taxon>Multicrustacea</taxon>
        <taxon>Hexanauplia</taxon>
        <taxon>Copepoda</taxon>
        <taxon>Siphonostomatoida</taxon>
        <taxon>Caligidae</taxon>
        <taxon>Lepeophtheirus</taxon>
    </lineage>
</organism>
<evidence type="ECO:0000313" key="6">
    <source>
        <dbReference type="Proteomes" id="UP000675881"/>
    </source>
</evidence>
<sequence length="144" mass="16488">MDSTIYYPLKDLAVNTDESWINSEKGLQRFREEQKQRGCCYQIKKMTLRGCFGCLKFLVFVANFLFWCLGLGVMAVSLWLLFDAKLYLQSLGSHRVDYFIGTYIILGVGAVITLVGFLGCCGAWKESPWMLGTFFVFLVFYFGC</sequence>
<keyword evidence="6" id="KW-1185">Reference proteome</keyword>
<accession>A0A7R8D084</accession>
<dbReference type="GO" id="GO:0005886">
    <property type="term" value="C:plasma membrane"/>
    <property type="evidence" value="ECO:0007669"/>
    <property type="project" value="TreeGrafter"/>
</dbReference>
<dbReference type="Pfam" id="PF00335">
    <property type="entry name" value="Tetraspanin"/>
    <property type="match status" value="1"/>
</dbReference>
<dbReference type="InterPro" id="IPR018499">
    <property type="entry name" value="Tetraspanin/Peripherin"/>
</dbReference>
<evidence type="ECO:0000256" key="4">
    <source>
        <dbReference type="ARBA" id="ARBA00023136"/>
    </source>
</evidence>
<gene>
    <name evidence="5" type="ORF">LSAA_12431</name>
</gene>
<dbReference type="Proteomes" id="UP000675881">
    <property type="component" value="Chromosome 6"/>
</dbReference>
<evidence type="ECO:0000256" key="3">
    <source>
        <dbReference type="ARBA" id="ARBA00022989"/>
    </source>
</evidence>
<reference evidence="5" key="1">
    <citation type="submission" date="2021-02" db="EMBL/GenBank/DDBJ databases">
        <authorList>
            <person name="Bekaert M."/>
        </authorList>
    </citation>
    <scope>NUCLEOTIDE SEQUENCE</scope>
    <source>
        <strain evidence="5">IoA-00</strain>
    </source>
</reference>
<dbReference type="PANTHER" id="PTHR19282:SF534">
    <property type="entry name" value="TETRASPANIN FAMILY-RELATED"/>
    <property type="match status" value="1"/>
</dbReference>
<keyword evidence="3" id="KW-1133">Transmembrane helix</keyword>
<dbReference type="AlphaFoldDB" id="A0A7R8D084"/>
<evidence type="ECO:0000256" key="2">
    <source>
        <dbReference type="ARBA" id="ARBA00022692"/>
    </source>
</evidence>
<keyword evidence="4" id="KW-0472">Membrane</keyword>
<protein>
    <submittedName>
        <fullName evidence="5">CD9</fullName>
    </submittedName>
</protein>
<dbReference type="EMBL" id="HG994585">
    <property type="protein sequence ID" value="CAF2981690.1"/>
    <property type="molecule type" value="Genomic_DNA"/>
</dbReference>